<dbReference type="Pfam" id="PF00534">
    <property type="entry name" value="Glycos_transf_1"/>
    <property type="match status" value="1"/>
</dbReference>
<dbReference type="PANTHER" id="PTHR45947">
    <property type="entry name" value="SULFOQUINOVOSYL TRANSFERASE SQD2"/>
    <property type="match status" value="1"/>
</dbReference>
<evidence type="ECO:0000313" key="4">
    <source>
        <dbReference type="Proteomes" id="UP000034849"/>
    </source>
</evidence>
<accession>A0A0G0GAL1</accession>
<organism evidence="3 4">
    <name type="scientific">Candidatus Magasanikbacteria bacterium GW2011_GWC2_37_14</name>
    <dbReference type="NCBI Taxonomy" id="1619046"/>
    <lineage>
        <taxon>Bacteria</taxon>
        <taxon>Candidatus Magasanikiibacteriota</taxon>
    </lineage>
</organism>
<keyword evidence="3" id="KW-0808">Transferase</keyword>
<gene>
    <name evidence="3" type="ORF">US42_C0002G0088</name>
</gene>
<evidence type="ECO:0000259" key="1">
    <source>
        <dbReference type="Pfam" id="PF00534"/>
    </source>
</evidence>
<sequence length="378" mass="43209">MKRILIITLEFPPQVGGIATYVEQFAKSLPPEQVFVLAPKQKADKFFDEQLAFKVVRKNLFWPVFIWPRWLKLFFITRKIIKQEKIEVLYIHHILPVGYLGWLMKKIFNIPYLVFSHGTDIEFGTKSPWKRKMLRAVATKAESLIFNSESLKNRLLKILPEFTNKSLVLYPCPEIDFAVVPGEEVISDLRGQLALEGKKIVLTISRIADGKGFPHLLRILPKVLDSIPNLVWLVVGTGNKKDWFLEEVRKNGLQSVVRYLGEIPHDNLKPYYYLADLFVLLTHPDERREEGLGMVFLEAAACGLPVVAGKSGGVEEAVITGQTGLVVDIFKGDEGIVNSIVELLKNQDFAKQLGMNAQERIQTEFIWEKQLKVIQKWL</sequence>
<dbReference type="STRING" id="1619046.US42_C0002G0088"/>
<dbReference type="GO" id="GO:0016757">
    <property type="term" value="F:glycosyltransferase activity"/>
    <property type="evidence" value="ECO:0007669"/>
    <property type="project" value="InterPro"/>
</dbReference>
<reference evidence="3 4" key="1">
    <citation type="journal article" date="2015" name="Nature">
        <title>rRNA introns, odd ribosomes, and small enigmatic genomes across a large radiation of phyla.</title>
        <authorList>
            <person name="Brown C.T."/>
            <person name="Hug L.A."/>
            <person name="Thomas B.C."/>
            <person name="Sharon I."/>
            <person name="Castelle C.J."/>
            <person name="Singh A."/>
            <person name="Wilkins M.J."/>
            <person name="Williams K.H."/>
            <person name="Banfield J.F."/>
        </authorList>
    </citation>
    <scope>NUCLEOTIDE SEQUENCE [LARGE SCALE GENOMIC DNA]</scope>
</reference>
<dbReference type="EMBL" id="LBSX01000002">
    <property type="protein sequence ID" value="KKQ28133.1"/>
    <property type="molecule type" value="Genomic_DNA"/>
</dbReference>
<evidence type="ECO:0000259" key="2">
    <source>
        <dbReference type="Pfam" id="PF13439"/>
    </source>
</evidence>
<dbReference type="InterPro" id="IPR050194">
    <property type="entry name" value="Glycosyltransferase_grp1"/>
</dbReference>
<feature type="domain" description="Glycosyl transferase family 1" evidence="1">
    <location>
        <begin position="190"/>
        <end position="360"/>
    </location>
</feature>
<feature type="domain" description="Glycosyltransferase subfamily 4-like N-terminal" evidence="2">
    <location>
        <begin position="15"/>
        <end position="157"/>
    </location>
</feature>
<dbReference type="Proteomes" id="UP000034849">
    <property type="component" value="Unassembled WGS sequence"/>
</dbReference>
<dbReference type="InterPro" id="IPR028098">
    <property type="entry name" value="Glyco_trans_4-like_N"/>
</dbReference>
<name>A0A0G0GAL1_9BACT</name>
<proteinExistence type="predicted"/>
<dbReference type="InterPro" id="IPR001296">
    <property type="entry name" value="Glyco_trans_1"/>
</dbReference>
<dbReference type="Gene3D" id="3.40.50.2000">
    <property type="entry name" value="Glycogen Phosphorylase B"/>
    <property type="match status" value="2"/>
</dbReference>
<dbReference type="AlphaFoldDB" id="A0A0G0GAL1"/>
<dbReference type="CDD" id="cd03801">
    <property type="entry name" value="GT4_PimA-like"/>
    <property type="match status" value="1"/>
</dbReference>
<comment type="caution">
    <text evidence="3">The sequence shown here is derived from an EMBL/GenBank/DDBJ whole genome shotgun (WGS) entry which is preliminary data.</text>
</comment>
<protein>
    <submittedName>
        <fullName evidence="3">Glycosyl transferase group 1</fullName>
    </submittedName>
</protein>
<dbReference type="Pfam" id="PF13439">
    <property type="entry name" value="Glyco_transf_4"/>
    <property type="match status" value="1"/>
</dbReference>
<dbReference type="PANTHER" id="PTHR45947:SF3">
    <property type="entry name" value="SULFOQUINOVOSYL TRANSFERASE SQD2"/>
    <property type="match status" value="1"/>
</dbReference>
<evidence type="ECO:0000313" key="3">
    <source>
        <dbReference type="EMBL" id="KKQ28133.1"/>
    </source>
</evidence>
<dbReference type="SUPFAM" id="SSF53756">
    <property type="entry name" value="UDP-Glycosyltransferase/glycogen phosphorylase"/>
    <property type="match status" value="1"/>
</dbReference>